<comment type="caution">
    <text evidence="3">The sequence shown here is derived from an EMBL/GenBank/DDBJ whole genome shotgun (WGS) entry which is preliminary data.</text>
</comment>
<dbReference type="AlphaFoldDB" id="A0A941DAQ7"/>
<gene>
    <name evidence="3" type="ORF">KC207_09575</name>
</gene>
<keyword evidence="1" id="KW-1133">Transmembrane helix</keyword>
<feature type="transmembrane region" description="Helical" evidence="1">
    <location>
        <begin position="63"/>
        <end position="84"/>
    </location>
</feature>
<dbReference type="EMBL" id="JAGSNF010000012">
    <property type="protein sequence ID" value="MBR7743537.1"/>
    <property type="molecule type" value="Genomic_DNA"/>
</dbReference>
<evidence type="ECO:0000313" key="4">
    <source>
        <dbReference type="Proteomes" id="UP000677016"/>
    </source>
</evidence>
<keyword evidence="1" id="KW-0812">Transmembrane</keyword>
<dbReference type="Gene3D" id="3.10.310.50">
    <property type="match status" value="1"/>
</dbReference>
<reference evidence="3" key="1">
    <citation type="submission" date="2021-04" db="EMBL/GenBank/DDBJ databases">
        <title>Phycicoccus avicenniae sp. nov., a novel endophytic actinomycetes isolated from branch of Avicennia mariana.</title>
        <authorList>
            <person name="Tuo L."/>
        </authorList>
    </citation>
    <scope>NUCLEOTIDE SEQUENCE</scope>
    <source>
        <strain evidence="3">BSK3Z-2</strain>
    </source>
</reference>
<protein>
    <submittedName>
        <fullName evidence="3">DUF4129 domain-containing protein</fullName>
    </submittedName>
</protein>
<name>A0A941DAQ7_9MICO</name>
<dbReference type="Pfam" id="PF13559">
    <property type="entry name" value="DUF4129"/>
    <property type="match status" value="1"/>
</dbReference>
<accession>A0A941DAQ7</accession>
<dbReference type="InterPro" id="IPR025403">
    <property type="entry name" value="TgpA-like_C"/>
</dbReference>
<organism evidence="3 4">
    <name type="scientific">Phycicoccus avicenniae</name>
    <dbReference type="NCBI Taxonomy" id="2828860"/>
    <lineage>
        <taxon>Bacteria</taxon>
        <taxon>Bacillati</taxon>
        <taxon>Actinomycetota</taxon>
        <taxon>Actinomycetes</taxon>
        <taxon>Micrococcales</taxon>
        <taxon>Intrasporangiaceae</taxon>
        <taxon>Phycicoccus</taxon>
    </lineage>
</organism>
<feature type="domain" description="Protein-glutamine gamma-glutamyltransferase-like C-terminal" evidence="2">
    <location>
        <begin position="132"/>
        <end position="198"/>
    </location>
</feature>
<dbReference type="Proteomes" id="UP000677016">
    <property type="component" value="Unassembled WGS sequence"/>
</dbReference>
<proteinExistence type="predicted"/>
<sequence length="216" mass="22998">MTPFLHTVVADAPLDPTSDEARAWLERELSSGVYTPRPGLLERIREWLDELFSATGGGSLPAFVLPVVLVLAVAVAVLVLLAVLRRDVGRASGASGGGVLDVPDVPADTLRDRAVAALRAGDWDTAVLDGLRAVARRAVERVVLDDAPGRTAHEVAQDLARRFPDEATALAAAADAFDAVRYGDVRATRERAEHVVALEDRLASARPVTAAEEARR</sequence>
<evidence type="ECO:0000313" key="3">
    <source>
        <dbReference type="EMBL" id="MBR7743537.1"/>
    </source>
</evidence>
<keyword evidence="1" id="KW-0472">Membrane</keyword>
<keyword evidence="4" id="KW-1185">Reference proteome</keyword>
<evidence type="ECO:0000256" key="1">
    <source>
        <dbReference type="SAM" id="Phobius"/>
    </source>
</evidence>
<dbReference type="RefSeq" id="WP_211602791.1">
    <property type="nucleotide sequence ID" value="NZ_JAGSNF010000012.1"/>
</dbReference>
<evidence type="ECO:0000259" key="2">
    <source>
        <dbReference type="Pfam" id="PF13559"/>
    </source>
</evidence>